<organism evidence="11 12">
    <name type="scientific">Papaver atlanticum</name>
    <dbReference type="NCBI Taxonomy" id="357466"/>
    <lineage>
        <taxon>Eukaryota</taxon>
        <taxon>Viridiplantae</taxon>
        <taxon>Streptophyta</taxon>
        <taxon>Embryophyta</taxon>
        <taxon>Tracheophyta</taxon>
        <taxon>Spermatophyta</taxon>
        <taxon>Magnoliopsida</taxon>
        <taxon>Ranunculales</taxon>
        <taxon>Papaveraceae</taxon>
        <taxon>Papaveroideae</taxon>
        <taxon>Papaver</taxon>
    </lineage>
</organism>
<comment type="similarity">
    <text evidence="2 9">Belongs to the glycosyl hydrolase 28 family.</text>
</comment>
<dbReference type="InterPro" id="IPR011050">
    <property type="entry name" value="Pectin_lyase_fold/virulence"/>
</dbReference>
<comment type="caution">
    <text evidence="11">The sequence shown here is derived from an EMBL/GenBank/DDBJ whole genome shotgun (WGS) entry which is preliminary data.</text>
</comment>
<evidence type="ECO:0000256" key="10">
    <source>
        <dbReference type="SAM" id="Phobius"/>
    </source>
</evidence>
<evidence type="ECO:0000256" key="8">
    <source>
        <dbReference type="PROSITE-ProRule" id="PRU10052"/>
    </source>
</evidence>
<evidence type="ECO:0000256" key="3">
    <source>
        <dbReference type="ARBA" id="ARBA00022512"/>
    </source>
</evidence>
<evidence type="ECO:0000256" key="5">
    <source>
        <dbReference type="ARBA" id="ARBA00022801"/>
    </source>
</evidence>
<evidence type="ECO:0000256" key="2">
    <source>
        <dbReference type="ARBA" id="ARBA00008834"/>
    </source>
</evidence>
<reference evidence="11" key="1">
    <citation type="submission" date="2022-04" db="EMBL/GenBank/DDBJ databases">
        <title>A functionally conserved STORR gene fusion in Papaver species that diverged 16.8 million years ago.</title>
        <authorList>
            <person name="Catania T."/>
        </authorList>
    </citation>
    <scope>NUCLEOTIDE SEQUENCE</scope>
    <source>
        <strain evidence="11">S-188037</strain>
    </source>
</reference>
<dbReference type="GO" id="GO:0005975">
    <property type="term" value="P:carbohydrate metabolic process"/>
    <property type="evidence" value="ECO:0007669"/>
    <property type="project" value="InterPro"/>
</dbReference>
<dbReference type="GO" id="GO:0071555">
    <property type="term" value="P:cell wall organization"/>
    <property type="evidence" value="ECO:0007669"/>
    <property type="project" value="UniProtKB-KW"/>
</dbReference>
<evidence type="ECO:0000256" key="7">
    <source>
        <dbReference type="ARBA" id="ARBA00023316"/>
    </source>
</evidence>
<evidence type="ECO:0000313" key="11">
    <source>
        <dbReference type="EMBL" id="KAI3919132.1"/>
    </source>
</evidence>
<evidence type="ECO:0000256" key="6">
    <source>
        <dbReference type="ARBA" id="ARBA00023295"/>
    </source>
</evidence>
<evidence type="ECO:0000256" key="4">
    <source>
        <dbReference type="ARBA" id="ARBA00022525"/>
    </source>
</evidence>
<keyword evidence="3" id="KW-0134">Cell wall</keyword>
<proteinExistence type="inferred from homology"/>
<evidence type="ECO:0008006" key="13">
    <source>
        <dbReference type="Google" id="ProtNLM"/>
    </source>
</evidence>
<sequence>MVRLRKTANYILLPLFFIIVTVVALTVNAHYINNVEHFGAKADGKTDSSSAFLKAWAASCSSMVPSTVYVPRKKYTIGETVFEGPCNNSAITFQIDGVLIAPDYKQMNFSAQNWLLFDQVDGVSVIGGFLDGRGTSLYACKASNQQGCPEGPTTLAFYTSNNILVQNVISMNAKLFHIVVHSCKNVLLQGIKIRAPDESLNTDGIHIQNSFNVKVLNAGIKTGDDCISIGPGTQNLWIQRVACGPGHGISIGSLAHDLEEEGVQNVTVKTVVFTETQNGLRIKSWGRPSKGFVKGVVFKHITMNNVYNPIFIDQNYCPIKEGCPDQHSGIQISQVTFVDIQGTSATQVAMKFDCSETSPCKDIKLQNIKLTYQQEKQQQLQEPAESFCKNVLGVALGPVLPPSCL</sequence>
<dbReference type="Gene3D" id="2.160.20.10">
    <property type="entry name" value="Single-stranded right-handed beta-helix, Pectin lyase-like"/>
    <property type="match status" value="1"/>
</dbReference>
<evidence type="ECO:0000313" key="12">
    <source>
        <dbReference type="Proteomes" id="UP001202328"/>
    </source>
</evidence>
<feature type="active site" evidence="8">
    <location>
        <position position="247"/>
    </location>
</feature>
<feature type="transmembrane region" description="Helical" evidence="10">
    <location>
        <begin position="12"/>
        <end position="32"/>
    </location>
</feature>
<dbReference type="InterPro" id="IPR000743">
    <property type="entry name" value="Glyco_hydro_28"/>
</dbReference>
<dbReference type="PANTHER" id="PTHR31375">
    <property type="match status" value="1"/>
</dbReference>
<keyword evidence="10" id="KW-0812">Transmembrane</keyword>
<dbReference type="AlphaFoldDB" id="A0AAD4STG0"/>
<accession>A0AAD4STG0</accession>
<dbReference type="InterPro" id="IPR012334">
    <property type="entry name" value="Pectin_lyas_fold"/>
</dbReference>
<keyword evidence="10" id="KW-1133">Transmembrane helix</keyword>
<evidence type="ECO:0000256" key="9">
    <source>
        <dbReference type="RuleBase" id="RU361169"/>
    </source>
</evidence>
<dbReference type="FunFam" id="2.160.20.10:FF:000004">
    <property type="entry name" value="Pectin lyase-like superfamily protein"/>
    <property type="match status" value="1"/>
</dbReference>
<keyword evidence="5 9" id="KW-0378">Hydrolase</keyword>
<name>A0AAD4STG0_9MAGN</name>
<keyword evidence="12" id="KW-1185">Reference proteome</keyword>
<dbReference type="PROSITE" id="PS00502">
    <property type="entry name" value="POLYGALACTURONASE"/>
    <property type="match status" value="1"/>
</dbReference>
<gene>
    <name evidence="11" type="ORF">MKW98_016685</name>
</gene>
<dbReference type="GO" id="GO:0004650">
    <property type="term" value="F:polygalacturonase activity"/>
    <property type="evidence" value="ECO:0007669"/>
    <property type="project" value="InterPro"/>
</dbReference>
<dbReference type="SUPFAM" id="SSF51126">
    <property type="entry name" value="Pectin lyase-like"/>
    <property type="match status" value="1"/>
</dbReference>
<dbReference type="InterPro" id="IPR006626">
    <property type="entry name" value="PbH1"/>
</dbReference>
<keyword evidence="6 9" id="KW-0326">Glycosidase</keyword>
<evidence type="ECO:0000256" key="1">
    <source>
        <dbReference type="ARBA" id="ARBA00004191"/>
    </source>
</evidence>
<dbReference type="Pfam" id="PF00295">
    <property type="entry name" value="Glyco_hydro_28"/>
    <property type="match status" value="1"/>
</dbReference>
<keyword evidence="4" id="KW-0964">Secreted</keyword>
<dbReference type="Proteomes" id="UP001202328">
    <property type="component" value="Unassembled WGS sequence"/>
</dbReference>
<keyword evidence="7" id="KW-0961">Cell wall biogenesis/degradation</keyword>
<dbReference type="SMART" id="SM00710">
    <property type="entry name" value="PbH1"/>
    <property type="match status" value="5"/>
</dbReference>
<keyword evidence="10" id="KW-0472">Membrane</keyword>
<comment type="subcellular location">
    <subcellularLocation>
        <location evidence="1">Secreted</location>
        <location evidence="1">Cell wall</location>
    </subcellularLocation>
</comment>
<protein>
    <recommendedName>
        <fullName evidence="13">Polygalacturonase</fullName>
    </recommendedName>
</protein>
<dbReference type="EMBL" id="JAJJMB010008936">
    <property type="protein sequence ID" value="KAI3919132.1"/>
    <property type="molecule type" value="Genomic_DNA"/>
</dbReference>